<dbReference type="GO" id="GO:0005643">
    <property type="term" value="C:nuclear pore"/>
    <property type="evidence" value="ECO:0007669"/>
    <property type="project" value="TreeGrafter"/>
</dbReference>
<dbReference type="GO" id="GO:0006913">
    <property type="term" value="P:nucleocytoplasmic transport"/>
    <property type="evidence" value="ECO:0007669"/>
    <property type="project" value="TreeGrafter"/>
</dbReference>
<organism evidence="3 4">
    <name type="scientific">Drosophila kikkawai</name>
    <name type="common">Fruit fly</name>
    <dbReference type="NCBI Taxonomy" id="30033"/>
    <lineage>
        <taxon>Eukaryota</taxon>
        <taxon>Metazoa</taxon>
        <taxon>Ecdysozoa</taxon>
        <taxon>Arthropoda</taxon>
        <taxon>Hexapoda</taxon>
        <taxon>Insecta</taxon>
        <taxon>Pterygota</taxon>
        <taxon>Neoptera</taxon>
        <taxon>Endopterygota</taxon>
        <taxon>Diptera</taxon>
        <taxon>Brachycera</taxon>
        <taxon>Muscomorpha</taxon>
        <taxon>Ephydroidea</taxon>
        <taxon>Drosophilidae</taxon>
        <taxon>Drosophila</taxon>
        <taxon>Sophophora</taxon>
    </lineage>
</organism>
<evidence type="ECO:0000313" key="5">
    <source>
        <dbReference type="RefSeq" id="XP_017030212.1"/>
    </source>
</evidence>
<reference evidence="4 5" key="1">
    <citation type="submission" date="2025-04" db="UniProtKB">
        <authorList>
            <consortium name="RefSeq"/>
        </authorList>
    </citation>
    <scope>IDENTIFICATION</scope>
</reference>
<evidence type="ECO:0000259" key="2">
    <source>
        <dbReference type="Pfam" id="PF25460"/>
    </source>
</evidence>
<dbReference type="SUPFAM" id="SSF50978">
    <property type="entry name" value="WD40 repeat-like"/>
    <property type="match status" value="1"/>
</dbReference>
<sequence length="471" mass="52698">MAALSNLKECPPLSTDPNLTMRQTHSPELKRYPQIRLNSELMASHTAAGQRFYGAQSFLPVDEGVLKRITRIFFDAGFWESLEEARGAKSREQAPLIARAGDLIAQIMGLVNGLKLKIFPHTQGLSAERIAQFVETGDWLNSNVRCLAWHLHIFKLAVAGLDDVVRIYTRDSSTVAAAVLKSPLQTEITCMAWRPLCSAQIVIGCRQGLCFWNVETAMHLGRTNAPSQIFRHPASLPITSLQWNKDGTQLATTSIGDRSVIIWQTDNGLMQPLKRLGPPFSLLKWSPDNEWLFAATVDRVFRVWNCHKRWTTERWVCNGGYVQTACWSPCGRFLLFVSSAEPILYRLQFVQMKLGDSCSSEKEVLPIADLNACSTGIDGNSALIGGPAQQMAWDPHGNYLVISFKSTNSIAVFRTYIQKFEIKISAAYSLSGETAAERPSFICFQPLYKENDRSVLTIAWSSGRIQYHAFD</sequence>
<gene>
    <name evidence="4 5" type="primary">LOC108080107</name>
</gene>
<accession>A0A6P4J4B1</accession>
<dbReference type="AlphaFoldDB" id="A0A6P4J4B1"/>
<dbReference type="RefSeq" id="XP_017030212.1">
    <property type="nucleotide sequence ID" value="XM_017174723.1"/>
</dbReference>
<dbReference type="InterPro" id="IPR045139">
    <property type="entry name" value="Aladin"/>
</dbReference>
<evidence type="ECO:0000313" key="4">
    <source>
        <dbReference type="RefSeq" id="XP_017030211.1"/>
    </source>
</evidence>
<dbReference type="RefSeq" id="XP_017030211.1">
    <property type="nucleotide sequence ID" value="XM_017174722.1"/>
</dbReference>
<dbReference type="OMA" id="FQPLYKD"/>
<proteinExistence type="predicted"/>
<evidence type="ECO:0000256" key="1">
    <source>
        <dbReference type="SAM" id="MobiDB-lite"/>
    </source>
</evidence>
<dbReference type="Pfam" id="PF25460">
    <property type="entry name" value="Beta-prop_Aladin"/>
    <property type="match status" value="1"/>
</dbReference>
<feature type="domain" description="Aladin seven-bladed propeller" evidence="2">
    <location>
        <begin position="127"/>
        <end position="468"/>
    </location>
</feature>
<dbReference type="PANTHER" id="PTHR14494:SF0">
    <property type="entry name" value="ALADIN"/>
    <property type="match status" value="1"/>
</dbReference>
<feature type="region of interest" description="Disordered" evidence="1">
    <location>
        <begin position="1"/>
        <end position="26"/>
    </location>
</feature>
<dbReference type="SMART" id="SM00320">
    <property type="entry name" value="WD40"/>
    <property type="match status" value="4"/>
</dbReference>
<dbReference type="PANTHER" id="PTHR14494">
    <property type="entry name" value="ALADIN/ADRACALIN/AAAS"/>
    <property type="match status" value="1"/>
</dbReference>
<protein>
    <submittedName>
        <fullName evidence="4 5">Aladin</fullName>
    </submittedName>
</protein>
<dbReference type="InterPro" id="IPR036322">
    <property type="entry name" value="WD40_repeat_dom_sf"/>
</dbReference>
<dbReference type="Gene3D" id="2.130.10.10">
    <property type="entry name" value="YVTN repeat-like/Quinoprotein amine dehydrogenase"/>
    <property type="match status" value="2"/>
</dbReference>
<dbReference type="InterPro" id="IPR057403">
    <property type="entry name" value="Beta-prop_Aladin"/>
</dbReference>
<name>A0A6P4J4B1_DROKI</name>
<dbReference type="OrthoDB" id="411991at2759"/>
<dbReference type="InterPro" id="IPR001680">
    <property type="entry name" value="WD40_rpt"/>
</dbReference>
<keyword evidence="3" id="KW-1185">Reference proteome</keyword>
<feature type="compositionally biased region" description="Polar residues" evidence="1">
    <location>
        <begin position="15"/>
        <end position="24"/>
    </location>
</feature>
<evidence type="ECO:0000313" key="3">
    <source>
        <dbReference type="Proteomes" id="UP001652661"/>
    </source>
</evidence>
<dbReference type="Proteomes" id="UP001652661">
    <property type="component" value="Chromosome X"/>
</dbReference>
<dbReference type="InterPro" id="IPR015943">
    <property type="entry name" value="WD40/YVTN_repeat-like_dom_sf"/>
</dbReference>